<feature type="compositionally biased region" description="Low complexity" evidence="1">
    <location>
        <begin position="56"/>
        <end position="78"/>
    </location>
</feature>
<keyword evidence="3" id="KW-1185">Reference proteome</keyword>
<feature type="compositionally biased region" description="Basic and acidic residues" evidence="1">
    <location>
        <begin position="173"/>
        <end position="189"/>
    </location>
</feature>
<protein>
    <submittedName>
        <fullName evidence="2">Uncharacterized protein</fullName>
    </submittedName>
</protein>
<sequence length="391" mass="44918">MGSASSREIRQIVDEAAAALLRAGQRNVMADDVLDVSGNSVVYEDDGDGDGGGVYYYGDDGSSSSGSEYDSESSSNSEEGCESCRGWVEECCFESLECCAGCCDLGKGRGKGLKERKRKEKKKKKKEKEKGGGFWARCHPVKGRDWGGDVVGITRCPGEQDPKRWGFKLGSSRADDAPEVFTRRADETVRRRHHHHRRHQSSRRGDDREACYRRDEYESHPSRRGRSRATLIFGQVEASPPPRERHHREHTPTRYHHHHRRRRRRRRGDSPSTYYRREDSPPRSYQHRREDSPPRSSYQRREDTPTRYYRSPRYDGDEEVLVMHGALGSDDDSDGGRHRRRRARSWERRSDGDDRVGEIDDRTEDSYALGERSVVVSRRGGGRRAVRFGRV</sequence>
<feature type="region of interest" description="Disordered" evidence="1">
    <location>
        <begin position="158"/>
        <end position="362"/>
    </location>
</feature>
<accession>A0A8H6NA63</accession>
<dbReference type="EMBL" id="WIGM01000412">
    <property type="protein sequence ID" value="KAF6826067.1"/>
    <property type="molecule type" value="Genomic_DNA"/>
</dbReference>
<feature type="compositionally biased region" description="Basic residues" evidence="1">
    <location>
        <begin position="190"/>
        <end position="202"/>
    </location>
</feature>
<feature type="region of interest" description="Disordered" evidence="1">
    <location>
        <begin position="39"/>
        <end position="80"/>
    </location>
</feature>
<feature type="compositionally biased region" description="Basic and acidic residues" evidence="1">
    <location>
        <begin position="203"/>
        <end position="221"/>
    </location>
</feature>
<feature type="compositionally biased region" description="Basic and acidic residues" evidence="1">
    <location>
        <begin position="275"/>
        <end position="305"/>
    </location>
</feature>
<feature type="compositionally biased region" description="Basic and acidic residues" evidence="1">
    <location>
        <begin position="344"/>
        <end position="360"/>
    </location>
</feature>
<feature type="region of interest" description="Disordered" evidence="1">
    <location>
        <begin position="109"/>
        <end position="135"/>
    </location>
</feature>
<evidence type="ECO:0000313" key="2">
    <source>
        <dbReference type="EMBL" id="KAF6826067.1"/>
    </source>
</evidence>
<gene>
    <name evidence="2" type="ORF">CMUS01_09588</name>
</gene>
<comment type="caution">
    <text evidence="2">The sequence shown here is derived from an EMBL/GenBank/DDBJ whole genome shotgun (WGS) entry which is preliminary data.</text>
</comment>
<organism evidence="2 3">
    <name type="scientific">Colletotrichum musicola</name>
    <dbReference type="NCBI Taxonomy" id="2175873"/>
    <lineage>
        <taxon>Eukaryota</taxon>
        <taxon>Fungi</taxon>
        <taxon>Dikarya</taxon>
        <taxon>Ascomycota</taxon>
        <taxon>Pezizomycotina</taxon>
        <taxon>Sordariomycetes</taxon>
        <taxon>Hypocreomycetidae</taxon>
        <taxon>Glomerellales</taxon>
        <taxon>Glomerellaceae</taxon>
        <taxon>Colletotrichum</taxon>
        <taxon>Colletotrichum orchidearum species complex</taxon>
    </lineage>
</organism>
<dbReference type="Proteomes" id="UP000639643">
    <property type="component" value="Unassembled WGS sequence"/>
</dbReference>
<feature type="compositionally biased region" description="Basic residues" evidence="1">
    <location>
        <begin position="244"/>
        <end position="267"/>
    </location>
</feature>
<feature type="compositionally biased region" description="Basic residues" evidence="1">
    <location>
        <begin position="109"/>
        <end position="127"/>
    </location>
</feature>
<evidence type="ECO:0000256" key="1">
    <source>
        <dbReference type="SAM" id="MobiDB-lite"/>
    </source>
</evidence>
<reference evidence="2" key="1">
    <citation type="journal article" date="2020" name="Phytopathology">
        <title>Genome Sequence Resources of Colletotrichum truncatum, C. plurivorum, C. musicola, and C. sojae: Four Species Pathogenic to Soybean (Glycine max).</title>
        <authorList>
            <person name="Rogerio F."/>
            <person name="Boufleur T.R."/>
            <person name="Ciampi-Guillardi M."/>
            <person name="Sukno S.A."/>
            <person name="Thon M.R."/>
            <person name="Massola Junior N.S."/>
            <person name="Baroncelli R."/>
        </authorList>
    </citation>
    <scope>NUCLEOTIDE SEQUENCE</scope>
    <source>
        <strain evidence="2">LFN0074</strain>
    </source>
</reference>
<proteinExistence type="predicted"/>
<dbReference type="AlphaFoldDB" id="A0A8H6NA63"/>
<name>A0A8H6NA63_9PEZI</name>
<evidence type="ECO:0000313" key="3">
    <source>
        <dbReference type="Proteomes" id="UP000639643"/>
    </source>
</evidence>
<dbReference type="OrthoDB" id="4851271at2759"/>